<evidence type="ECO:0000256" key="3">
    <source>
        <dbReference type="ARBA" id="ARBA00022741"/>
    </source>
</evidence>
<dbReference type="InterPro" id="IPR027417">
    <property type="entry name" value="P-loop_NTPase"/>
</dbReference>
<dbReference type="GO" id="GO:0005524">
    <property type="term" value="F:ATP binding"/>
    <property type="evidence" value="ECO:0007669"/>
    <property type="project" value="UniProtKB-KW"/>
</dbReference>
<dbReference type="EMBL" id="UINC01183173">
    <property type="protein sequence ID" value="SVD93788.1"/>
    <property type="molecule type" value="Genomic_DNA"/>
</dbReference>
<dbReference type="PANTHER" id="PTHR11088:SF60">
    <property type="entry name" value="TRNA DIMETHYLALLYLTRANSFERASE"/>
    <property type="match status" value="1"/>
</dbReference>
<protein>
    <recommendedName>
        <fullName evidence="6">tRNA dimethylallyltransferase</fullName>
    </recommendedName>
</protein>
<evidence type="ECO:0000313" key="5">
    <source>
        <dbReference type="EMBL" id="SVD93788.1"/>
    </source>
</evidence>
<feature type="non-terminal residue" evidence="5">
    <location>
        <position position="1"/>
    </location>
</feature>
<feature type="non-terminal residue" evidence="5">
    <location>
        <position position="174"/>
    </location>
</feature>
<evidence type="ECO:0008006" key="6">
    <source>
        <dbReference type="Google" id="ProtNLM"/>
    </source>
</evidence>
<organism evidence="5">
    <name type="scientific">marine metagenome</name>
    <dbReference type="NCBI Taxonomy" id="408172"/>
    <lineage>
        <taxon>unclassified sequences</taxon>
        <taxon>metagenomes</taxon>
        <taxon>ecological metagenomes</taxon>
    </lineage>
</organism>
<evidence type="ECO:0000256" key="2">
    <source>
        <dbReference type="ARBA" id="ARBA00022679"/>
    </source>
</evidence>
<dbReference type="GO" id="GO:0052381">
    <property type="term" value="F:tRNA dimethylallyltransferase activity"/>
    <property type="evidence" value="ECO:0007669"/>
    <property type="project" value="TreeGrafter"/>
</dbReference>
<dbReference type="AlphaFoldDB" id="A0A382ZGG1"/>
<keyword evidence="4" id="KW-0067">ATP-binding</keyword>
<sequence length="174" mass="18874">VSCVKTVVIAGPTASGKSQLSLRLAASLGGVVINADSLQVYKEFRVLTARPSTSDEELVPHRLYGLISVATSFSVGKWLVAARQEIQRAHDKAQVPIFVGGTGLYLRALIDGLAVIPEIAEKTRSRATELHNRLGGEKFWVELAKLDPESAGQIKATDRQRLIRAWEVVEDTGV</sequence>
<comment type="similarity">
    <text evidence="1">Belongs to the IPP transferase family.</text>
</comment>
<keyword evidence="2" id="KW-0808">Transferase</keyword>
<dbReference type="Pfam" id="PF01715">
    <property type="entry name" value="IPPT"/>
    <property type="match status" value="1"/>
</dbReference>
<dbReference type="Gene3D" id="3.40.50.300">
    <property type="entry name" value="P-loop containing nucleotide triphosphate hydrolases"/>
    <property type="match status" value="1"/>
</dbReference>
<dbReference type="Gene3D" id="1.10.20.140">
    <property type="match status" value="1"/>
</dbReference>
<proteinExistence type="inferred from homology"/>
<evidence type="ECO:0000256" key="4">
    <source>
        <dbReference type="ARBA" id="ARBA00022840"/>
    </source>
</evidence>
<gene>
    <name evidence="5" type="ORF">METZ01_LOCUS446642</name>
</gene>
<dbReference type="PANTHER" id="PTHR11088">
    <property type="entry name" value="TRNA DIMETHYLALLYLTRANSFERASE"/>
    <property type="match status" value="1"/>
</dbReference>
<dbReference type="SUPFAM" id="SSF52540">
    <property type="entry name" value="P-loop containing nucleoside triphosphate hydrolases"/>
    <property type="match status" value="1"/>
</dbReference>
<name>A0A382ZGG1_9ZZZZ</name>
<dbReference type="InterPro" id="IPR039657">
    <property type="entry name" value="Dimethylallyltransferase"/>
</dbReference>
<evidence type="ECO:0000256" key="1">
    <source>
        <dbReference type="ARBA" id="ARBA00005842"/>
    </source>
</evidence>
<accession>A0A382ZGG1</accession>
<keyword evidence="3" id="KW-0547">Nucleotide-binding</keyword>
<dbReference type="GO" id="GO:0006400">
    <property type="term" value="P:tRNA modification"/>
    <property type="evidence" value="ECO:0007669"/>
    <property type="project" value="TreeGrafter"/>
</dbReference>
<reference evidence="5" key="1">
    <citation type="submission" date="2018-05" db="EMBL/GenBank/DDBJ databases">
        <authorList>
            <person name="Lanie J.A."/>
            <person name="Ng W.-L."/>
            <person name="Kazmierczak K.M."/>
            <person name="Andrzejewski T.M."/>
            <person name="Davidsen T.M."/>
            <person name="Wayne K.J."/>
            <person name="Tettelin H."/>
            <person name="Glass J.I."/>
            <person name="Rusch D."/>
            <person name="Podicherti R."/>
            <person name="Tsui H.-C.T."/>
            <person name="Winkler M.E."/>
        </authorList>
    </citation>
    <scope>NUCLEOTIDE SEQUENCE</scope>
</reference>